<dbReference type="Proteomes" id="UP000224006">
    <property type="component" value="Chromosome V"/>
</dbReference>
<organism evidence="2 3">
    <name type="scientific">Besnoitia besnoiti</name>
    <name type="common">Apicomplexan protozoan</name>
    <dbReference type="NCBI Taxonomy" id="94643"/>
    <lineage>
        <taxon>Eukaryota</taxon>
        <taxon>Sar</taxon>
        <taxon>Alveolata</taxon>
        <taxon>Apicomplexa</taxon>
        <taxon>Conoidasida</taxon>
        <taxon>Coccidia</taxon>
        <taxon>Eucoccidiorida</taxon>
        <taxon>Eimeriorina</taxon>
        <taxon>Sarcocystidae</taxon>
        <taxon>Besnoitia</taxon>
    </lineage>
</organism>
<dbReference type="GO" id="GO:0016020">
    <property type="term" value="C:membrane"/>
    <property type="evidence" value="ECO:0007669"/>
    <property type="project" value="InterPro"/>
</dbReference>
<dbReference type="GeneID" id="40311087"/>
<dbReference type="SUPFAM" id="SSF74877">
    <property type="entry name" value="Major surface antigen p30, SAG1"/>
    <property type="match status" value="2"/>
</dbReference>
<dbReference type="InterPro" id="IPR036755">
    <property type="entry name" value="SRS_dom_sf"/>
</dbReference>
<evidence type="ECO:0000313" key="3">
    <source>
        <dbReference type="Proteomes" id="UP000224006"/>
    </source>
</evidence>
<dbReference type="PRINTS" id="PR01801">
    <property type="entry name" value="SURFCEANTIGN"/>
</dbReference>
<feature type="domain" description="SRS" evidence="1">
    <location>
        <begin position="67"/>
        <end position="192"/>
    </location>
</feature>
<evidence type="ECO:0000259" key="1">
    <source>
        <dbReference type="Pfam" id="PF04092"/>
    </source>
</evidence>
<dbReference type="OrthoDB" id="333190at2759"/>
<dbReference type="KEGG" id="bbes:BESB_061590"/>
<gene>
    <name evidence="2" type="ORF">BESB_061590</name>
</gene>
<feature type="domain" description="SRS" evidence="1">
    <location>
        <begin position="204"/>
        <end position="335"/>
    </location>
</feature>
<sequence length="365" mass="38712">MDPESRARVVAACQVPPALRPPLRAVATAADFAVESRERHAALCWQQTCLAAGEQVIPKCDVTNATTVCVCASPPSKKEQIKPASAATLAESANTIKVECATPNTFVPSDPLRVCGGAETKEPLNACKGESEENAKVLLSSLLSGSVASDTRWTSSDKTHTLTIPSANFPFVDKSFFVGCEQDSNFCLVSVNLSARKSVFQNRVLSCAYGKDSNTLLPGVTLDAIENSVTITCGRDGVMPSKGDVPMIFYCKDPTTNDCTSEEDLTEIIPGFTKDWWKADEDGHGGKLVVPENGFPSEPITILLGCNAKSSSGVQLATKTETQKITLPTCSVKVTLDAQVTTSSGFKSSFAGITFAALPLFFAPL</sequence>
<dbReference type="InterPro" id="IPR007226">
    <property type="entry name" value="SRS_dom"/>
</dbReference>
<reference evidence="2 3" key="1">
    <citation type="submission" date="2017-09" db="EMBL/GenBank/DDBJ databases">
        <title>Genome sequencing of Besnoitia besnoiti strain Bb-Ger1.</title>
        <authorList>
            <person name="Schares G."/>
            <person name="Venepally P."/>
            <person name="Lorenzi H.A."/>
        </authorList>
    </citation>
    <scope>NUCLEOTIDE SEQUENCE [LARGE SCALE GENOMIC DNA]</scope>
    <source>
        <strain evidence="2 3">Bb-Ger1</strain>
    </source>
</reference>
<name>A0A2A9MIQ9_BESBE</name>
<dbReference type="Pfam" id="PF04092">
    <property type="entry name" value="SAG"/>
    <property type="match status" value="2"/>
</dbReference>
<accession>A0A2A9MIQ9</accession>
<dbReference type="RefSeq" id="XP_029219281.1">
    <property type="nucleotide sequence ID" value="XM_029364573.1"/>
</dbReference>
<protein>
    <submittedName>
        <fullName evidence="2">SAG-related sequence</fullName>
    </submittedName>
</protein>
<keyword evidence="3" id="KW-1185">Reference proteome</keyword>
<dbReference type="Gene3D" id="2.60.40.1320">
    <property type="entry name" value="SRS domain"/>
    <property type="match status" value="2"/>
</dbReference>
<dbReference type="InterPro" id="IPR028352">
    <property type="entry name" value="Surface_antig_SAG1"/>
</dbReference>
<dbReference type="AlphaFoldDB" id="A0A2A9MIQ9"/>
<dbReference type="EMBL" id="NWUJ01000005">
    <property type="protein sequence ID" value="PFH35272.1"/>
    <property type="molecule type" value="Genomic_DNA"/>
</dbReference>
<dbReference type="VEuPathDB" id="ToxoDB:BESB_061590"/>
<evidence type="ECO:0000313" key="2">
    <source>
        <dbReference type="EMBL" id="PFH35272.1"/>
    </source>
</evidence>
<proteinExistence type="predicted"/>
<comment type="caution">
    <text evidence="2">The sequence shown here is derived from an EMBL/GenBank/DDBJ whole genome shotgun (WGS) entry which is preliminary data.</text>
</comment>